<dbReference type="EMBL" id="VRZA01000005">
    <property type="protein sequence ID" value="TXS91870.1"/>
    <property type="molecule type" value="Genomic_DNA"/>
</dbReference>
<protein>
    <submittedName>
        <fullName evidence="8">GMC family oxidoreductase</fullName>
    </submittedName>
</protein>
<evidence type="ECO:0000256" key="3">
    <source>
        <dbReference type="ARBA" id="ARBA00022630"/>
    </source>
</evidence>
<dbReference type="InterPro" id="IPR051473">
    <property type="entry name" value="P2Ox-like"/>
</dbReference>
<evidence type="ECO:0000259" key="7">
    <source>
        <dbReference type="Pfam" id="PF05199"/>
    </source>
</evidence>
<keyword evidence="4" id="KW-0274">FAD</keyword>
<dbReference type="GO" id="GO:0016614">
    <property type="term" value="F:oxidoreductase activity, acting on CH-OH group of donors"/>
    <property type="evidence" value="ECO:0007669"/>
    <property type="project" value="InterPro"/>
</dbReference>
<dbReference type="Pfam" id="PF00732">
    <property type="entry name" value="GMC_oxred_N"/>
    <property type="match status" value="1"/>
</dbReference>
<dbReference type="Pfam" id="PF05199">
    <property type="entry name" value="GMC_oxred_C"/>
    <property type="match status" value="1"/>
</dbReference>
<keyword evidence="3" id="KW-0285">Flavoprotein</keyword>
<evidence type="ECO:0000313" key="9">
    <source>
        <dbReference type="Proteomes" id="UP000321039"/>
    </source>
</evidence>
<dbReference type="InterPro" id="IPR036188">
    <property type="entry name" value="FAD/NAD-bd_sf"/>
</dbReference>
<evidence type="ECO:0000256" key="4">
    <source>
        <dbReference type="ARBA" id="ARBA00022827"/>
    </source>
</evidence>
<reference evidence="8 9" key="1">
    <citation type="submission" date="2019-08" db="EMBL/GenBank/DDBJ databases">
        <title>Parahaliea maris sp. nov., isolated from the surface seawater.</title>
        <authorList>
            <person name="Liu Y."/>
        </authorList>
    </citation>
    <scope>NUCLEOTIDE SEQUENCE [LARGE SCALE GENOMIC DNA]</scope>
    <source>
        <strain evidence="8 9">HSLHS9</strain>
    </source>
</reference>
<dbReference type="PANTHER" id="PTHR42784:SF1">
    <property type="entry name" value="PYRANOSE 2-OXIDASE"/>
    <property type="match status" value="1"/>
</dbReference>
<feature type="domain" description="Glucose-methanol-choline oxidoreductase C-terminal" evidence="7">
    <location>
        <begin position="395"/>
        <end position="538"/>
    </location>
</feature>
<dbReference type="InterPro" id="IPR007867">
    <property type="entry name" value="GMC_OxRtase_C"/>
</dbReference>
<evidence type="ECO:0000256" key="2">
    <source>
        <dbReference type="ARBA" id="ARBA00010790"/>
    </source>
</evidence>
<proteinExistence type="inferred from homology"/>
<evidence type="ECO:0000256" key="1">
    <source>
        <dbReference type="ARBA" id="ARBA00001974"/>
    </source>
</evidence>
<keyword evidence="9" id="KW-1185">Reference proteome</keyword>
<dbReference type="InterPro" id="IPR000172">
    <property type="entry name" value="GMC_OxRdtase_N"/>
</dbReference>
<dbReference type="Proteomes" id="UP000321039">
    <property type="component" value="Unassembled WGS sequence"/>
</dbReference>
<evidence type="ECO:0000313" key="8">
    <source>
        <dbReference type="EMBL" id="TXS91870.1"/>
    </source>
</evidence>
<comment type="caution">
    <text evidence="8">The sequence shown here is derived from an EMBL/GenBank/DDBJ whole genome shotgun (WGS) entry which is preliminary data.</text>
</comment>
<dbReference type="GO" id="GO:0050660">
    <property type="term" value="F:flavin adenine dinucleotide binding"/>
    <property type="evidence" value="ECO:0007669"/>
    <property type="project" value="InterPro"/>
</dbReference>
<dbReference type="AlphaFoldDB" id="A0A5C8ZWD3"/>
<feature type="domain" description="Glucose-methanol-choline oxidoreductase N-terminal" evidence="6">
    <location>
        <begin position="7"/>
        <end position="300"/>
    </location>
</feature>
<comment type="cofactor">
    <cofactor evidence="1">
        <name>FAD</name>
        <dbReference type="ChEBI" id="CHEBI:57692"/>
    </cofactor>
</comment>
<dbReference type="Gene3D" id="3.50.50.60">
    <property type="entry name" value="FAD/NAD(P)-binding domain"/>
    <property type="match status" value="2"/>
</dbReference>
<dbReference type="PANTHER" id="PTHR42784">
    <property type="entry name" value="PYRANOSE 2-OXIDASE"/>
    <property type="match status" value="1"/>
</dbReference>
<dbReference type="SUPFAM" id="SSF54373">
    <property type="entry name" value="FAD-linked reductases, C-terminal domain"/>
    <property type="match status" value="1"/>
</dbReference>
<sequence>MATNQYDAIVIGTGATGGFAAKELAERGLHVIALEAGPAHDEARFQQIGGMKPPRALERMLSGIKGQHVQARASWFSPDKDFLFVNDLKNPYTNSGEHYLWVRGRQVGGRFQTWGRVALRMSDVDFKAASMDGIGEDWPISYADLEPYYDHVEKFLGIIGAPAGIPNLPDGTFASRAGESQLERQFRETVQAKWPERKFTPWRYVQKDATCPDANGEKHITSPIAAGLASGRLTLQPDAVVKCINTDASTGKATGVTYIDRTTKQEHHIEANVVVVCASTIESVRILLNSTSSRHPNGLGNTNGVLGRYFMDQVNGMVFGTVPGSFGWEGVDSQSPADNHGGFLIPRFQNLNGVTHPEFARGYNIQGMAGRIGVPEHVPSLFGMTAQGEMLPSYDNCISLHRSKKDAWGVPVADVCIAMSENERKMLRNQMDTMKEMVVSNGWNIEMAASALGLENPETLMPHDNWFERLMFRLSYRKSIGLGSAIHECGGARMGSDPANSVVNAQNQCWDAENVFVTDSSCFVTNGSVGPTLTGMALTTRACEFIAGQYSGTSQFALAG</sequence>
<dbReference type="SUPFAM" id="SSF51905">
    <property type="entry name" value="FAD/NAD(P)-binding domain"/>
    <property type="match status" value="1"/>
</dbReference>
<organism evidence="8 9">
    <name type="scientific">Parahaliea maris</name>
    <dbReference type="NCBI Taxonomy" id="2716870"/>
    <lineage>
        <taxon>Bacteria</taxon>
        <taxon>Pseudomonadati</taxon>
        <taxon>Pseudomonadota</taxon>
        <taxon>Gammaproteobacteria</taxon>
        <taxon>Cellvibrionales</taxon>
        <taxon>Halieaceae</taxon>
        <taxon>Parahaliea</taxon>
    </lineage>
</organism>
<evidence type="ECO:0000259" key="6">
    <source>
        <dbReference type="Pfam" id="PF00732"/>
    </source>
</evidence>
<dbReference type="RefSeq" id="WP_148069110.1">
    <property type="nucleotide sequence ID" value="NZ_VRZA01000005.1"/>
</dbReference>
<keyword evidence="5" id="KW-0560">Oxidoreductase</keyword>
<gene>
    <name evidence="8" type="ORF">FV139_14120</name>
</gene>
<name>A0A5C8ZWD3_9GAMM</name>
<evidence type="ECO:0000256" key="5">
    <source>
        <dbReference type="ARBA" id="ARBA00023002"/>
    </source>
</evidence>
<comment type="similarity">
    <text evidence="2">Belongs to the GMC oxidoreductase family.</text>
</comment>
<accession>A0A5C8ZWD3</accession>